<dbReference type="PANTHER" id="PTHR16193">
    <property type="entry name" value="TETRATRICOPEPTIDE REPEAT PROTEIN 27"/>
    <property type="match status" value="1"/>
</dbReference>
<dbReference type="SMART" id="SM00028">
    <property type="entry name" value="TPR"/>
    <property type="match status" value="4"/>
</dbReference>
<dbReference type="InterPro" id="IPR011990">
    <property type="entry name" value="TPR-like_helical_dom_sf"/>
</dbReference>
<feature type="repeat" description="TPR" evidence="4">
    <location>
        <begin position="520"/>
        <end position="553"/>
    </location>
</feature>
<comment type="similarity">
    <text evidence="3">Belongs to the TTC27 family.</text>
</comment>
<dbReference type="PROSITE" id="PS50005">
    <property type="entry name" value="TPR"/>
    <property type="match status" value="2"/>
</dbReference>
<dbReference type="AlphaFoldDB" id="A0A6P3XJD2"/>
<dbReference type="SUPFAM" id="SSF48452">
    <property type="entry name" value="TPR-like"/>
    <property type="match status" value="1"/>
</dbReference>
<dbReference type="InterPro" id="IPR019734">
    <property type="entry name" value="TPR_rpt"/>
</dbReference>
<evidence type="ECO:0000256" key="1">
    <source>
        <dbReference type="ARBA" id="ARBA00022737"/>
    </source>
</evidence>
<evidence type="ECO:0000256" key="3">
    <source>
        <dbReference type="ARBA" id="ARBA00024020"/>
    </source>
</evidence>
<dbReference type="OrthoDB" id="1936594at2759"/>
<gene>
    <name evidence="6" type="primary">LOC106746330</name>
</gene>
<accession>A0A6P3XJD2</accession>
<dbReference type="GeneID" id="106746330"/>
<dbReference type="RefSeq" id="XP_014478337.1">
    <property type="nucleotide sequence ID" value="XM_014622851.1"/>
</dbReference>
<sequence length="791" mass="92025">MDANKGEIDETIEIILLINFSINEVPNLPCDVRNILNGNYEDVINNTISAFIIKERNNHDNLEEIIHKVMSETNAHHLWLYAGIASLLYFTQCNWTGPYVDEDIDWLKAERHKAFEKLSLYDECNINVQKPELLYLSKMIFSNIDLQLKYKSCIWWLLRANLLHQHILDENLGTIFEETENLILRIDSLSLLEDSLCKLLFNLEAARFYLCFRRIQDSEKYLDQAQNIANLTLTLQGAMGKRTKYQLEEKSQLYLKVVVNKNIFPTIDCEDTPISATLDDASRLEYIEFSEHIEETQLGAVEEAVILTKYTQLQICQPKHKLTREEISPYMTKVIENTKNWSLKMASLYYRCLLERDHFRTAERCLKQGFSLEKEYNNGKAPVARRIDLFFVSGMKPIWTLREEVACQMFHFDMVKAALEVYTKLGLWEKVITCYRRLDLNHKAAEIIQQELSKKPTVKLWCMLGDVTGDVSHYKTAWRLSGESSSRAQRQWGYHYFTRKHYVEAIPHLKLSVELNNIQEDAWFRLGYAALLIENWNLAATAYRRYCALEPSNFEAWNNLAKAYIKTGDLARARKSLEDAVKCDYDRWEVWDNFMVVNTDLGHFSEVIRCYHRILDLKGAHLDVQVLRILTDAIVNDISDANGNPASRLLPKSLELFGRLSVKMDNAHIWRMYAQLAVLKKTDVDDEKAAHYLQKAYRVATCDPHWSDNEDQTLYVLELCCDLAQAYLRCADPDAVNKKRKMLGSAKLSLQKVAKEVKKREWTHSSILEPLAKVEEYLTVVTNDLDEIKLI</sequence>
<dbReference type="InterPro" id="IPR044244">
    <property type="entry name" value="TTC27/Emw1"/>
</dbReference>
<proteinExistence type="inferred from homology"/>
<dbReference type="KEGG" id="dqu:106746330"/>
<dbReference type="Proteomes" id="UP000515204">
    <property type="component" value="Unplaced"/>
</dbReference>
<dbReference type="PANTHER" id="PTHR16193:SF0">
    <property type="entry name" value="TETRATRICOPEPTIDE REPEAT PROTEIN 27"/>
    <property type="match status" value="1"/>
</dbReference>
<evidence type="ECO:0000313" key="6">
    <source>
        <dbReference type="RefSeq" id="XP_014478337.1"/>
    </source>
</evidence>
<name>A0A6P3XJD2_DINQU</name>
<reference evidence="6" key="1">
    <citation type="submission" date="2025-08" db="UniProtKB">
        <authorList>
            <consortium name="RefSeq"/>
        </authorList>
    </citation>
    <scope>IDENTIFICATION</scope>
</reference>
<protein>
    <submittedName>
        <fullName evidence="6">Tetratricopeptide repeat protein 27</fullName>
    </submittedName>
</protein>
<evidence type="ECO:0000256" key="2">
    <source>
        <dbReference type="ARBA" id="ARBA00022803"/>
    </source>
</evidence>
<evidence type="ECO:0000313" key="5">
    <source>
        <dbReference type="Proteomes" id="UP000515204"/>
    </source>
</evidence>
<evidence type="ECO:0000256" key="4">
    <source>
        <dbReference type="PROSITE-ProRule" id="PRU00339"/>
    </source>
</evidence>
<dbReference type="Pfam" id="PF13431">
    <property type="entry name" value="TPR_17"/>
    <property type="match status" value="1"/>
</dbReference>
<keyword evidence="2 4" id="KW-0802">TPR repeat</keyword>
<organism evidence="5 6">
    <name type="scientific">Dinoponera quadriceps</name>
    <name type="common">South American ant</name>
    <dbReference type="NCBI Taxonomy" id="609295"/>
    <lineage>
        <taxon>Eukaryota</taxon>
        <taxon>Metazoa</taxon>
        <taxon>Ecdysozoa</taxon>
        <taxon>Arthropoda</taxon>
        <taxon>Hexapoda</taxon>
        <taxon>Insecta</taxon>
        <taxon>Pterygota</taxon>
        <taxon>Neoptera</taxon>
        <taxon>Endopterygota</taxon>
        <taxon>Hymenoptera</taxon>
        <taxon>Apocrita</taxon>
        <taxon>Aculeata</taxon>
        <taxon>Formicoidea</taxon>
        <taxon>Formicidae</taxon>
        <taxon>Ponerinae</taxon>
        <taxon>Ponerini</taxon>
        <taxon>Dinoponera</taxon>
    </lineage>
</organism>
<dbReference type="Gene3D" id="1.25.40.10">
    <property type="entry name" value="Tetratricopeptide repeat domain"/>
    <property type="match status" value="1"/>
</dbReference>
<keyword evidence="5" id="KW-1185">Reference proteome</keyword>
<keyword evidence="1" id="KW-0677">Repeat</keyword>
<feature type="repeat" description="TPR" evidence="4">
    <location>
        <begin position="554"/>
        <end position="587"/>
    </location>
</feature>